<feature type="transmembrane region" description="Helical" evidence="6">
    <location>
        <begin position="197"/>
        <end position="217"/>
    </location>
</feature>
<keyword evidence="2" id="KW-1003">Cell membrane</keyword>
<feature type="transmembrane region" description="Helical" evidence="6">
    <location>
        <begin position="7"/>
        <end position="26"/>
    </location>
</feature>
<dbReference type="PANTHER" id="PTHR43370">
    <property type="entry name" value="SUGAR ABC TRANSPORTER INTEGRAL MEMBRANE PROTEIN-RELATED"/>
    <property type="match status" value="1"/>
</dbReference>
<feature type="transmembrane region" description="Helical" evidence="6">
    <location>
        <begin position="68"/>
        <end position="91"/>
    </location>
</feature>
<evidence type="ECO:0000256" key="1">
    <source>
        <dbReference type="ARBA" id="ARBA00004651"/>
    </source>
</evidence>
<keyword evidence="4 6" id="KW-1133">Transmembrane helix</keyword>
<accession>A0A0F6CL74</accession>
<organism evidence="7 8">
    <name type="scientific">Mycoplasmoides gallisepticum S6</name>
    <dbReference type="NCBI Taxonomy" id="1006581"/>
    <lineage>
        <taxon>Bacteria</taxon>
        <taxon>Bacillati</taxon>
        <taxon>Mycoplasmatota</taxon>
        <taxon>Mycoplasmoidales</taxon>
        <taxon>Mycoplasmoidaceae</taxon>
        <taxon>Mycoplasmoides</taxon>
    </lineage>
</organism>
<evidence type="ECO:0000256" key="2">
    <source>
        <dbReference type="ARBA" id="ARBA00022475"/>
    </source>
</evidence>
<dbReference type="InterPro" id="IPR001851">
    <property type="entry name" value="ABC_transp_permease"/>
</dbReference>
<reference evidence="7 8" key="1">
    <citation type="journal article" date="2011" name="PLoS ONE">
        <title>Core proteome of the minimal cell: comparative proteomics of three mollicute species.</title>
        <authorList>
            <person name="Fisunov G.Y."/>
            <person name="Alexeev D.G."/>
            <person name="Bazaleev N.A."/>
            <person name="Ladygina V.G."/>
            <person name="Galyamina M.A."/>
            <person name="Kondratov I.G."/>
            <person name="Zhukova N.A."/>
            <person name="Serebryakova M.V."/>
            <person name="Demina I.A."/>
            <person name="Govorun V.M."/>
        </authorList>
    </citation>
    <scope>NUCLEOTIDE SEQUENCE [LARGE SCALE GENOMIC DNA]</scope>
    <source>
        <strain evidence="7 8">S6</strain>
    </source>
</reference>
<dbReference type="GO" id="GO:0022857">
    <property type="term" value="F:transmembrane transporter activity"/>
    <property type="evidence" value="ECO:0007669"/>
    <property type="project" value="InterPro"/>
</dbReference>
<dbReference type="eggNOG" id="COG1079">
    <property type="taxonomic scope" value="Bacteria"/>
</dbReference>
<comment type="subcellular location">
    <subcellularLocation>
        <location evidence="1">Cell membrane</location>
        <topology evidence="1">Multi-pass membrane protein</topology>
    </subcellularLocation>
</comment>
<gene>
    <name evidence="7" type="ORF">GCW_03320</name>
</gene>
<dbReference type="Proteomes" id="UP000018735">
    <property type="component" value="Chromosome"/>
</dbReference>
<feature type="transmembrane region" description="Helical" evidence="6">
    <location>
        <begin position="274"/>
        <end position="296"/>
    </location>
</feature>
<evidence type="ECO:0000313" key="8">
    <source>
        <dbReference type="Proteomes" id="UP000018735"/>
    </source>
</evidence>
<dbReference type="KEGG" id="mgz:GCW_03320"/>
<dbReference type="PANTHER" id="PTHR43370:SF1">
    <property type="entry name" value="GUANOSINE ABC TRANSPORTER PERMEASE PROTEIN NUPQ"/>
    <property type="match status" value="1"/>
</dbReference>
<evidence type="ECO:0000256" key="6">
    <source>
        <dbReference type="SAM" id="Phobius"/>
    </source>
</evidence>
<evidence type="ECO:0000256" key="5">
    <source>
        <dbReference type="ARBA" id="ARBA00023136"/>
    </source>
</evidence>
<dbReference type="CDD" id="cd06580">
    <property type="entry name" value="TM_PBP1_transp_TpRbsC_like"/>
    <property type="match status" value="1"/>
</dbReference>
<protein>
    <submittedName>
        <fullName evidence="7">ABC transporter permease</fullName>
    </submittedName>
</protein>
<dbReference type="AlphaFoldDB" id="A0A0F6CL74"/>
<evidence type="ECO:0000256" key="4">
    <source>
        <dbReference type="ARBA" id="ARBA00022989"/>
    </source>
</evidence>
<dbReference type="GO" id="GO:0005886">
    <property type="term" value="C:plasma membrane"/>
    <property type="evidence" value="ECO:0007669"/>
    <property type="project" value="UniProtKB-SubCell"/>
</dbReference>
<dbReference type="EMBL" id="CP006916">
    <property type="protein sequence ID" value="AHB99846.1"/>
    <property type="molecule type" value="Genomic_DNA"/>
</dbReference>
<feature type="transmembrane region" description="Helical" evidence="6">
    <location>
        <begin position="229"/>
        <end position="262"/>
    </location>
</feature>
<name>A0A0F6CL74_MYCGL</name>
<proteinExistence type="predicted"/>
<dbReference type="Pfam" id="PF02653">
    <property type="entry name" value="BPD_transp_2"/>
    <property type="match status" value="1"/>
</dbReference>
<dbReference type="HOGENOM" id="CLU_040769_1_2_14"/>
<feature type="transmembrane region" description="Helical" evidence="6">
    <location>
        <begin position="148"/>
        <end position="166"/>
    </location>
</feature>
<sequence length="310" mass="33392">MFSPTQLDQWLILAPALILGVFGGYLSERVGIVNIAINGTMTFGATFFVLFSNIFFRSMGGMLTTTYNWTFLASILLSALLSVPVGILFGVATIKLKADHVIAGTGINLLATGIGQILSDRATTLFGRPSLDNVYNRTLRLNSVSTEAIIIFVLFIVFFIILYVVMNFSKIGLRYRAVGENPNAVDSQGINVTKYQWIGIILASVVAGSGGALFGYYQSGRSFAGDVDGVGFIALAILIVSGWKLLPITIIGLVFSSLLVYSTSTTSVSQSQIFLIRTIPYALTLATMLLLGKFSIGPKNVGNHFDKGLR</sequence>
<evidence type="ECO:0000256" key="3">
    <source>
        <dbReference type="ARBA" id="ARBA00022692"/>
    </source>
</evidence>
<feature type="transmembrane region" description="Helical" evidence="6">
    <location>
        <begin position="32"/>
        <end position="56"/>
    </location>
</feature>
<keyword evidence="5 6" id="KW-0472">Membrane</keyword>
<evidence type="ECO:0000313" key="7">
    <source>
        <dbReference type="EMBL" id="AHB99846.1"/>
    </source>
</evidence>
<dbReference type="RefSeq" id="WP_011884873.1">
    <property type="nucleotide sequence ID" value="NC_023030.2"/>
</dbReference>
<keyword evidence="3 6" id="KW-0812">Transmembrane</keyword>